<dbReference type="SUPFAM" id="SSF109998">
    <property type="entry name" value="Triger factor/SurA peptide-binding domain-like"/>
    <property type="match status" value="1"/>
</dbReference>
<dbReference type="InterPro" id="IPR046357">
    <property type="entry name" value="PPIase_dom_sf"/>
</dbReference>
<name>A0A928YVT0_9GAMM</name>
<protein>
    <recommendedName>
        <fullName evidence="3">peptidylprolyl isomerase</fullName>
        <ecNumber evidence="3">5.2.1.8</ecNumber>
    </recommendedName>
</protein>
<dbReference type="PANTHER" id="PTHR47245">
    <property type="entry name" value="PEPTIDYLPROLYL ISOMERASE"/>
    <property type="match status" value="1"/>
</dbReference>
<dbReference type="SUPFAM" id="SSF54534">
    <property type="entry name" value="FKBP-like"/>
    <property type="match status" value="1"/>
</dbReference>
<feature type="domain" description="PpiC" evidence="7">
    <location>
        <begin position="141"/>
        <end position="241"/>
    </location>
</feature>
<feature type="signal peptide" evidence="6">
    <location>
        <begin position="1"/>
        <end position="22"/>
    </location>
</feature>
<sequence length="302" mass="33794">MYRKILSVYLFSVVAGASFAQAQSDDVVVAVDDIRITTDDVRHYMEERLASGVSPDAFASSKGITQSVENILSLRRLGKMARDAGFVSSEQIEWEVALYRERLQYREWVKSLVDKEISSTSWDAAAREEYIANSEKYFIGSDQVRVSHILIGTDDRSSEEAKSLAEKVLKEVKKSGSDFEALVEQYSNDPSAETNKGDLGFFGKGQMVPAFEAAAFDLSKAKPVSDLVETEFGFHIIKFIDKRAPRKLTFDEAKKQIIPELQSKVPSTIRSRLTMEARSVSADAAVINEEALKKLEKKLLEQ</sequence>
<comment type="similarity">
    <text evidence="2">Belongs to the PpiC/parvulin rotamase family.</text>
</comment>
<dbReference type="EC" id="5.2.1.8" evidence="3"/>
<dbReference type="PROSITE" id="PS50198">
    <property type="entry name" value="PPIC_PPIASE_2"/>
    <property type="match status" value="1"/>
</dbReference>
<organism evidence="8 9">
    <name type="scientific">Cellvibrio polysaccharolyticus</name>
    <dbReference type="NCBI Taxonomy" id="2082724"/>
    <lineage>
        <taxon>Bacteria</taxon>
        <taxon>Pseudomonadati</taxon>
        <taxon>Pseudomonadota</taxon>
        <taxon>Gammaproteobacteria</taxon>
        <taxon>Cellvibrionales</taxon>
        <taxon>Cellvibrionaceae</taxon>
        <taxon>Cellvibrio</taxon>
    </lineage>
</organism>
<keyword evidence="9" id="KW-1185">Reference proteome</keyword>
<evidence type="ECO:0000256" key="2">
    <source>
        <dbReference type="ARBA" id="ARBA00007656"/>
    </source>
</evidence>
<keyword evidence="4 5" id="KW-0697">Rotamase</keyword>
<gene>
    <name evidence="8" type="ORF">C4F51_17005</name>
</gene>
<dbReference type="InterPro" id="IPR000297">
    <property type="entry name" value="PPIase_PpiC"/>
</dbReference>
<dbReference type="RefSeq" id="WP_193911795.1">
    <property type="nucleotide sequence ID" value="NZ_PRDL01000001.1"/>
</dbReference>
<evidence type="ECO:0000313" key="8">
    <source>
        <dbReference type="EMBL" id="MBE8718875.1"/>
    </source>
</evidence>
<proteinExistence type="inferred from homology"/>
<evidence type="ECO:0000256" key="3">
    <source>
        <dbReference type="ARBA" id="ARBA00013194"/>
    </source>
</evidence>
<keyword evidence="6" id="KW-0732">Signal</keyword>
<accession>A0A928YVT0</accession>
<evidence type="ECO:0000256" key="1">
    <source>
        <dbReference type="ARBA" id="ARBA00000971"/>
    </source>
</evidence>
<comment type="caution">
    <text evidence="8">The sequence shown here is derived from an EMBL/GenBank/DDBJ whole genome shotgun (WGS) entry which is preliminary data.</text>
</comment>
<dbReference type="Pfam" id="PF13616">
    <property type="entry name" value="Rotamase_3"/>
    <property type="match status" value="1"/>
</dbReference>
<evidence type="ECO:0000256" key="6">
    <source>
        <dbReference type="SAM" id="SignalP"/>
    </source>
</evidence>
<feature type="chain" id="PRO_5036815497" description="peptidylprolyl isomerase" evidence="6">
    <location>
        <begin position="23"/>
        <end position="302"/>
    </location>
</feature>
<dbReference type="InterPro" id="IPR050245">
    <property type="entry name" value="PrsA_foldase"/>
</dbReference>
<evidence type="ECO:0000256" key="5">
    <source>
        <dbReference type="PROSITE-ProRule" id="PRU00278"/>
    </source>
</evidence>
<dbReference type="Proteomes" id="UP000652567">
    <property type="component" value="Unassembled WGS sequence"/>
</dbReference>
<dbReference type="GO" id="GO:0003755">
    <property type="term" value="F:peptidyl-prolyl cis-trans isomerase activity"/>
    <property type="evidence" value="ECO:0007669"/>
    <property type="project" value="UniProtKB-KW"/>
</dbReference>
<keyword evidence="5" id="KW-0413">Isomerase</keyword>
<dbReference type="AlphaFoldDB" id="A0A928YVT0"/>
<reference evidence="8" key="1">
    <citation type="submission" date="2018-07" db="EMBL/GenBank/DDBJ databases">
        <title>Genome assembly of strain Ka43.</title>
        <authorList>
            <person name="Kukolya J."/>
            <person name="Nagy I."/>
            <person name="Horvath B."/>
            <person name="Toth A."/>
        </authorList>
    </citation>
    <scope>NUCLEOTIDE SEQUENCE</scope>
    <source>
        <strain evidence="8">KB43</strain>
    </source>
</reference>
<evidence type="ECO:0000256" key="4">
    <source>
        <dbReference type="ARBA" id="ARBA00023110"/>
    </source>
</evidence>
<dbReference type="InterPro" id="IPR027304">
    <property type="entry name" value="Trigger_fact/SurA_dom_sf"/>
</dbReference>
<dbReference type="Gene3D" id="3.10.50.40">
    <property type="match status" value="1"/>
</dbReference>
<dbReference type="PANTHER" id="PTHR47245:SF2">
    <property type="entry name" value="PEPTIDYL-PROLYL CIS-TRANS ISOMERASE HP_0175-RELATED"/>
    <property type="match status" value="1"/>
</dbReference>
<evidence type="ECO:0000313" key="9">
    <source>
        <dbReference type="Proteomes" id="UP000652567"/>
    </source>
</evidence>
<comment type="catalytic activity">
    <reaction evidence="1">
        <text>[protein]-peptidylproline (omega=180) = [protein]-peptidylproline (omega=0)</text>
        <dbReference type="Rhea" id="RHEA:16237"/>
        <dbReference type="Rhea" id="RHEA-COMP:10747"/>
        <dbReference type="Rhea" id="RHEA-COMP:10748"/>
        <dbReference type="ChEBI" id="CHEBI:83833"/>
        <dbReference type="ChEBI" id="CHEBI:83834"/>
        <dbReference type="EC" id="5.2.1.8"/>
    </reaction>
</comment>
<evidence type="ECO:0000259" key="7">
    <source>
        <dbReference type="PROSITE" id="PS50198"/>
    </source>
</evidence>
<dbReference type="EMBL" id="PRDL01000001">
    <property type="protein sequence ID" value="MBE8718875.1"/>
    <property type="molecule type" value="Genomic_DNA"/>
</dbReference>